<organism evidence="2 3">
    <name type="scientific">Anaeromyxobacter oryzae</name>
    <dbReference type="NCBI Taxonomy" id="2918170"/>
    <lineage>
        <taxon>Bacteria</taxon>
        <taxon>Pseudomonadati</taxon>
        <taxon>Myxococcota</taxon>
        <taxon>Myxococcia</taxon>
        <taxon>Myxococcales</taxon>
        <taxon>Cystobacterineae</taxon>
        <taxon>Anaeromyxobacteraceae</taxon>
        <taxon>Anaeromyxobacter</taxon>
    </lineage>
</organism>
<protein>
    <recommendedName>
        <fullName evidence="4">Caib/baif family protein</fullName>
    </recommendedName>
</protein>
<dbReference type="EMBL" id="AP025591">
    <property type="protein sequence ID" value="BDG04869.1"/>
    <property type="molecule type" value="Genomic_DNA"/>
</dbReference>
<keyword evidence="3" id="KW-1185">Reference proteome</keyword>
<evidence type="ECO:0000313" key="2">
    <source>
        <dbReference type="EMBL" id="BDG04869.1"/>
    </source>
</evidence>
<evidence type="ECO:0000313" key="3">
    <source>
        <dbReference type="Proteomes" id="UP001162891"/>
    </source>
</evidence>
<feature type="region of interest" description="Disordered" evidence="1">
    <location>
        <begin position="1"/>
        <end position="48"/>
    </location>
</feature>
<name>A0ABN6MV62_9BACT</name>
<gene>
    <name evidence="2" type="ORF">AMOR_38650</name>
</gene>
<feature type="compositionally biased region" description="Low complexity" evidence="1">
    <location>
        <begin position="19"/>
        <end position="29"/>
    </location>
</feature>
<evidence type="ECO:0000256" key="1">
    <source>
        <dbReference type="SAM" id="MobiDB-lite"/>
    </source>
</evidence>
<reference evidence="3" key="1">
    <citation type="journal article" date="2022" name="Int. J. Syst. Evol. Microbiol.">
        <title>Anaeromyxobacter oryzae sp. nov., Anaeromyxobacter diazotrophicus sp. nov. and Anaeromyxobacter paludicola sp. nov., isolated from paddy soils.</title>
        <authorList>
            <person name="Itoh H."/>
            <person name="Xu Z."/>
            <person name="Mise K."/>
            <person name="Masuda Y."/>
            <person name="Ushijima N."/>
            <person name="Hayakawa C."/>
            <person name="Shiratori Y."/>
            <person name="Senoo K."/>
        </authorList>
    </citation>
    <scope>NUCLEOTIDE SEQUENCE [LARGE SCALE GENOMIC DNA]</scope>
    <source>
        <strain evidence="3">Red232</strain>
    </source>
</reference>
<proteinExistence type="predicted"/>
<evidence type="ECO:0008006" key="4">
    <source>
        <dbReference type="Google" id="ProtNLM"/>
    </source>
</evidence>
<sequence length="215" mass="23694">MADGRRRPDPSPAPPPPRRGGAPSPADRASPGRRIVAPPAGVVTPRDPSVRVVTGPMFIDTASGTFEDRRPAPPPVMSRREFEQELQRLLRGYAQDQENPGSVSCTGCRRCVSCMFCEDCEECHRCTHSRGCRSSTHLTHCVECDACHECAYCVRSESCTRSNYLVLCRACSECTYCFGCVGLAKADFHILNVKYTRTEYFRLVKSLSAELGLPG</sequence>
<accession>A0ABN6MV62</accession>
<dbReference type="Proteomes" id="UP001162891">
    <property type="component" value="Chromosome"/>
</dbReference>
<dbReference type="RefSeq" id="WP_248353375.1">
    <property type="nucleotide sequence ID" value="NZ_AP025591.1"/>
</dbReference>